<reference evidence="1 2" key="1">
    <citation type="journal article" date="2019" name="Sci. Rep.">
        <title>Orb-weaving spider Araneus ventricosus genome elucidates the spidroin gene catalogue.</title>
        <authorList>
            <person name="Kono N."/>
            <person name="Nakamura H."/>
            <person name="Ohtoshi R."/>
            <person name="Moran D.A.P."/>
            <person name="Shinohara A."/>
            <person name="Yoshida Y."/>
            <person name="Fujiwara M."/>
            <person name="Mori M."/>
            <person name="Tomita M."/>
            <person name="Arakawa K."/>
        </authorList>
    </citation>
    <scope>NUCLEOTIDE SEQUENCE [LARGE SCALE GENOMIC DNA]</scope>
</reference>
<organism evidence="1 2">
    <name type="scientific">Araneus ventricosus</name>
    <name type="common">Orbweaver spider</name>
    <name type="synonym">Epeira ventricosa</name>
    <dbReference type="NCBI Taxonomy" id="182803"/>
    <lineage>
        <taxon>Eukaryota</taxon>
        <taxon>Metazoa</taxon>
        <taxon>Ecdysozoa</taxon>
        <taxon>Arthropoda</taxon>
        <taxon>Chelicerata</taxon>
        <taxon>Arachnida</taxon>
        <taxon>Araneae</taxon>
        <taxon>Araneomorphae</taxon>
        <taxon>Entelegynae</taxon>
        <taxon>Araneoidea</taxon>
        <taxon>Araneidae</taxon>
        <taxon>Araneus</taxon>
    </lineage>
</organism>
<evidence type="ECO:0000313" key="2">
    <source>
        <dbReference type="Proteomes" id="UP000499080"/>
    </source>
</evidence>
<dbReference type="AlphaFoldDB" id="A0A4Y2VT29"/>
<sequence>MKEYVMQTEQDLNVYVENIGKEKHVKKMTPARLILARMTEHVMQTEQVLNANVMGLGKEIHAKKVSKS</sequence>
<dbReference type="Proteomes" id="UP000499080">
    <property type="component" value="Unassembled WGS sequence"/>
</dbReference>
<evidence type="ECO:0000313" key="1">
    <source>
        <dbReference type="EMBL" id="GBO26957.1"/>
    </source>
</evidence>
<protein>
    <submittedName>
        <fullName evidence="1">Uncharacterized protein</fullName>
    </submittedName>
</protein>
<keyword evidence="2" id="KW-1185">Reference proteome</keyword>
<name>A0A4Y2VT29_ARAVE</name>
<dbReference type="EMBL" id="BGPR01049957">
    <property type="protein sequence ID" value="GBO26957.1"/>
    <property type="molecule type" value="Genomic_DNA"/>
</dbReference>
<accession>A0A4Y2VT29</accession>
<proteinExistence type="predicted"/>
<comment type="caution">
    <text evidence="1">The sequence shown here is derived from an EMBL/GenBank/DDBJ whole genome shotgun (WGS) entry which is preliminary data.</text>
</comment>
<gene>
    <name evidence="1" type="ORF">AVEN_35473_1</name>
</gene>